<dbReference type="PANTHER" id="PTHR34220">
    <property type="entry name" value="SENSOR HISTIDINE KINASE YPDA"/>
    <property type="match status" value="1"/>
</dbReference>
<name>A0A0B8T5L8_9SPHI</name>
<feature type="transmembrane region" description="Helical" evidence="1">
    <location>
        <begin position="40"/>
        <end position="58"/>
    </location>
</feature>
<feature type="transmembrane region" description="Helical" evidence="1">
    <location>
        <begin position="97"/>
        <end position="116"/>
    </location>
</feature>
<reference evidence="3 4" key="2">
    <citation type="journal article" date="2015" name="PLoS ONE">
        <title>Whole-Genome Optical Mapping and Finished Genome Sequence of Sphingobacterium deserti sp. nov., a New Species Isolated from the Western Desert of China.</title>
        <authorList>
            <person name="Teng C."/>
            <person name="Zhou Z."/>
            <person name="Molnar I."/>
            <person name="Li X."/>
            <person name="Tang R."/>
            <person name="Chen M."/>
            <person name="Wang L."/>
            <person name="Su S."/>
            <person name="Zhang W."/>
            <person name="Lin M."/>
        </authorList>
    </citation>
    <scope>NUCLEOTIDE SEQUENCE [LARGE SCALE GENOMIC DNA]</scope>
    <source>
        <strain evidence="4">ACCC05744</strain>
    </source>
</reference>
<sequence>MFLVVNIVFILLIVRISLNGAFLNRVMAYRWPFLIRSQHAIFLIYFTVIAFVTANNLLNLPNMIYYVGGLLIYNLGVYYIVYHFLVPRYYVVNRYPLFILNAVLVFLISALFRILLESSLFKISENTDSTFPNYLYHIYSLQALVVVVASFFGITKDKFLIEQNYKTLGAEKEQLHFDLLKAKLSPHFLLNTLNNIYVKSLGANGETSASILQLSSLLQYVIYDSSLDKIPLRSEFSSMESLTGVYRLKYNRELNICFDLNQSDIVDNMEVPPALLLTLFENALKHSGIGSEEGSFIYVSCQLDQSQLLFVIRNSIGKRVVGMETGYMGLGNEAIKHLLERYYKGRFSLILQAQADDSFYTSLTIDLR</sequence>
<feature type="domain" description="Signal transduction histidine kinase internal region" evidence="2">
    <location>
        <begin position="177"/>
        <end position="252"/>
    </location>
</feature>
<dbReference type="STRING" id="1229276.DI53_0362"/>
<keyword evidence="1" id="KW-0472">Membrane</keyword>
<dbReference type="EMBL" id="JJMU01000004">
    <property type="protein sequence ID" value="KGE15928.1"/>
    <property type="molecule type" value="Genomic_DNA"/>
</dbReference>
<organism evidence="3 4">
    <name type="scientific">Sphingobacterium deserti</name>
    <dbReference type="NCBI Taxonomy" id="1229276"/>
    <lineage>
        <taxon>Bacteria</taxon>
        <taxon>Pseudomonadati</taxon>
        <taxon>Bacteroidota</taxon>
        <taxon>Sphingobacteriia</taxon>
        <taxon>Sphingobacteriales</taxon>
        <taxon>Sphingobacteriaceae</taxon>
        <taxon>Sphingobacterium</taxon>
    </lineage>
</organism>
<gene>
    <name evidence="3" type="ORF">DI53_0362</name>
</gene>
<keyword evidence="3" id="KW-0808">Transferase</keyword>
<evidence type="ECO:0000259" key="2">
    <source>
        <dbReference type="Pfam" id="PF06580"/>
    </source>
</evidence>
<keyword evidence="4" id="KW-1185">Reference proteome</keyword>
<keyword evidence="3" id="KW-0418">Kinase</keyword>
<dbReference type="Pfam" id="PF06580">
    <property type="entry name" value="His_kinase"/>
    <property type="match status" value="1"/>
</dbReference>
<proteinExistence type="predicted"/>
<dbReference type="InterPro" id="IPR010559">
    <property type="entry name" value="Sig_transdc_His_kin_internal"/>
</dbReference>
<dbReference type="Proteomes" id="UP000031802">
    <property type="component" value="Unassembled WGS sequence"/>
</dbReference>
<protein>
    <submittedName>
        <fullName evidence="3">Putative signal transduction histidine kinase</fullName>
    </submittedName>
</protein>
<dbReference type="GO" id="GO:0016020">
    <property type="term" value="C:membrane"/>
    <property type="evidence" value="ECO:0007669"/>
    <property type="project" value="InterPro"/>
</dbReference>
<dbReference type="PATRIC" id="fig|1229276.3.peg.377"/>
<comment type="caution">
    <text evidence="3">The sequence shown here is derived from an EMBL/GenBank/DDBJ whole genome shotgun (WGS) entry which is preliminary data.</text>
</comment>
<accession>A0A0B8T5L8</accession>
<evidence type="ECO:0000313" key="4">
    <source>
        <dbReference type="Proteomes" id="UP000031802"/>
    </source>
</evidence>
<dbReference type="GO" id="GO:0000155">
    <property type="term" value="F:phosphorelay sensor kinase activity"/>
    <property type="evidence" value="ECO:0007669"/>
    <property type="project" value="InterPro"/>
</dbReference>
<feature type="transmembrane region" description="Helical" evidence="1">
    <location>
        <begin position="136"/>
        <end position="154"/>
    </location>
</feature>
<keyword evidence="1" id="KW-0812">Transmembrane</keyword>
<dbReference type="AlphaFoldDB" id="A0A0B8T5L8"/>
<keyword evidence="1" id="KW-1133">Transmembrane helix</keyword>
<dbReference type="InterPro" id="IPR050640">
    <property type="entry name" value="Bact_2-comp_sensor_kinase"/>
</dbReference>
<feature type="transmembrane region" description="Helical" evidence="1">
    <location>
        <begin position="64"/>
        <end position="85"/>
    </location>
</feature>
<dbReference type="eggNOG" id="COG2972">
    <property type="taxonomic scope" value="Bacteria"/>
</dbReference>
<evidence type="ECO:0000313" key="3">
    <source>
        <dbReference type="EMBL" id="KGE15928.1"/>
    </source>
</evidence>
<reference evidence="4" key="1">
    <citation type="submission" date="2014-04" db="EMBL/GenBank/DDBJ databases">
        <title>Whole-Genome optical mapping and complete genome sequence of Sphingobacterium deserti sp. nov., a new spaces isolated from desert in the west of China.</title>
        <authorList>
            <person name="Teng C."/>
            <person name="Zhou Z."/>
            <person name="Li X."/>
            <person name="Chen M."/>
            <person name="Lin M."/>
            <person name="Wang L."/>
            <person name="Su S."/>
            <person name="Zhang C."/>
            <person name="Zhang W."/>
        </authorList>
    </citation>
    <scope>NUCLEOTIDE SEQUENCE [LARGE SCALE GENOMIC DNA]</scope>
    <source>
        <strain evidence="4">ACCC05744</strain>
    </source>
</reference>
<evidence type="ECO:0000256" key="1">
    <source>
        <dbReference type="SAM" id="Phobius"/>
    </source>
</evidence>
<feature type="transmembrane region" description="Helical" evidence="1">
    <location>
        <begin position="6"/>
        <end position="28"/>
    </location>
</feature>
<dbReference type="PANTHER" id="PTHR34220:SF7">
    <property type="entry name" value="SENSOR HISTIDINE KINASE YPDA"/>
    <property type="match status" value="1"/>
</dbReference>